<dbReference type="VEuPathDB" id="ToxoDB:cyc_09138"/>
<keyword evidence="3" id="KW-1185">Reference proteome</keyword>
<dbReference type="EMBL" id="JROU02001973">
    <property type="protein sequence ID" value="OEH74664.1"/>
    <property type="molecule type" value="Genomic_DNA"/>
</dbReference>
<sequence>MQERLAAQRRQTLRCAPLLHLPCWAAKKAQQRQVQAEIKKGIPREAVASAAASAKQLYSVARAAKDVDAGDSHSIQQQQPQQKGMPLSLPHRSRAAAETSRKETGASARVKAFARHVTRELLLLREVMEGSNEAALIAALFSPTWGTSQEQLMLQLQHAESWGLAPVPRSFADCKALLWRDSSVAVSMLPATEEAACAAGSANEQRSSAAGSSLLPPADVCSAFAHSLLQTKGLTAAD</sequence>
<comment type="caution">
    <text evidence="2">The sequence shown here is derived from an EMBL/GenBank/DDBJ whole genome shotgun (WGS) entry which is preliminary data.</text>
</comment>
<dbReference type="InParanoid" id="A0A1D3CTX8"/>
<reference evidence="2 3" key="1">
    <citation type="journal article" date="2016" name="BMC Genomics">
        <title>Comparative genomics reveals Cyclospora cayetanensis possesses coccidia-like metabolism and invasion components but unique surface antigens.</title>
        <authorList>
            <person name="Liu S."/>
            <person name="Wang L."/>
            <person name="Zheng H."/>
            <person name="Xu Z."/>
            <person name="Roellig D.M."/>
            <person name="Li N."/>
            <person name="Frace M.A."/>
            <person name="Tang K."/>
            <person name="Arrowood M.J."/>
            <person name="Moss D.M."/>
            <person name="Zhang L."/>
            <person name="Feng Y."/>
            <person name="Xiao L."/>
        </authorList>
    </citation>
    <scope>NUCLEOTIDE SEQUENCE [LARGE SCALE GENOMIC DNA]</scope>
    <source>
        <strain evidence="2 3">CHN_HEN01</strain>
    </source>
</reference>
<organism evidence="2 3">
    <name type="scientific">Cyclospora cayetanensis</name>
    <dbReference type="NCBI Taxonomy" id="88456"/>
    <lineage>
        <taxon>Eukaryota</taxon>
        <taxon>Sar</taxon>
        <taxon>Alveolata</taxon>
        <taxon>Apicomplexa</taxon>
        <taxon>Conoidasida</taxon>
        <taxon>Coccidia</taxon>
        <taxon>Eucoccidiorida</taxon>
        <taxon>Eimeriorina</taxon>
        <taxon>Eimeriidae</taxon>
        <taxon>Cyclospora</taxon>
    </lineage>
</organism>
<dbReference type="Proteomes" id="UP000095192">
    <property type="component" value="Unassembled WGS sequence"/>
</dbReference>
<evidence type="ECO:0000256" key="1">
    <source>
        <dbReference type="SAM" id="MobiDB-lite"/>
    </source>
</evidence>
<feature type="non-terminal residue" evidence="2">
    <location>
        <position position="238"/>
    </location>
</feature>
<accession>A0A1D3CTX8</accession>
<name>A0A1D3CTX8_9EIME</name>
<evidence type="ECO:0000313" key="3">
    <source>
        <dbReference type="Proteomes" id="UP000095192"/>
    </source>
</evidence>
<gene>
    <name evidence="2" type="ORF">cyc_09138</name>
</gene>
<evidence type="ECO:0000313" key="2">
    <source>
        <dbReference type="EMBL" id="OEH74664.1"/>
    </source>
</evidence>
<dbReference type="AlphaFoldDB" id="A0A1D3CTX8"/>
<feature type="region of interest" description="Disordered" evidence="1">
    <location>
        <begin position="68"/>
        <end position="104"/>
    </location>
</feature>
<protein>
    <submittedName>
        <fullName evidence="2">Uncharacterized protein</fullName>
    </submittedName>
</protein>
<proteinExistence type="predicted"/>